<sequence>MKPYCHCHTIRHIGYHGEPLFAYNSISNEYHLLGLSSGAVKQDVKFIDNFKSVWHYLPWISETVRNSVAQREELNRIWMAEENKDMEYGWLWKYLKKNL</sequence>
<keyword evidence="1" id="KW-1185">Reference proteome</keyword>
<evidence type="ECO:0000313" key="2">
    <source>
        <dbReference type="WBParaSite" id="nRc.2.0.1.t08799-RA"/>
    </source>
</evidence>
<dbReference type="AlphaFoldDB" id="A0A915I5Z6"/>
<proteinExistence type="predicted"/>
<protein>
    <submittedName>
        <fullName evidence="2">Uncharacterized protein</fullName>
    </submittedName>
</protein>
<reference evidence="2" key="1">
    <citation type="submission" date="2022-11" db="UniProtKB">
        <authorList>
            <consortium name="WormBaseParasite"/>
        </authorList>
    </citation>
    <scope>IDENTIFICATION</scope>
</reference>
<dbReference type="InterPro" id="IPR009003">
    <property type="entry name" value="Peptidase_S1_PA"/>
</dbReference>
<dbReference type="Proteomes" id="UP000887565">
    <property type="component" value="Unplaced"/>
</dbReference>
<organism evidence="1 2">
    <name type="scientific">Romanomermis culicivorax</name>
    <name type="common">Nematode worm</name>
    <dbReference type="NCBI Taxonomy" id="13658"/>
    <lineage>
        <taxon>Eukaryota</taxon>
        <taxon>Metazoa</taxon>
        <taxon>Ecdysozoa</taxon>
        <taxon>Nematoda</taxon>
        <taxon>Enoplea</taxon>
        <taxon>Dorylaimia</taxon>
        <taxon>Mermithida</taxon>
        <taxon>Mermithoidea</taxon>
        <taxon>Mermithidae</taxon>
        <taxon>Romanomermis</taxon>
    </lineage>
</organism>
<dbReference type="WBParaSite" id="nRc.2.0.1.t08799-RA">
    <property type="protein sequence ID" value="nRc.2.0.1.t08799-RA"/>
    <property type="gene ID" value="nRc.2.0.1.g08799"/>
</dbReference>
<dbReference type="SUPFAM" id="SSF50494">
    <property type="entry name" value="Trypsin-like serine proteases"/>
    <property type="match status" value="1"/>
</dbReference>
<name>A0A915I5Z6_ROMCU</name>
<evidence type="ECO:0000313" key="1">
    <source>
        <dbReference type="Proteomes" id="UP000887565"/>
    </source>
</evidence>
<accession>A0A915I5Z6</accession>